<evidence type="ECO:0000256" key="2">
    <source>
        <dbReference type="ARBA" id="ARBA00022946"/>
    </source>
</evidence>
<feature type="repeat" description="PPR" evidence="3">
    <location>
        <begin position="217"/>
        <end position="251"/>
    </location>
</feature>
<dbReference type="PANTHER" id="PTHR24015:SF2035">
    <property type="entry name" value="PENTATRICOPEPTIDE REPEAT-CONTAINING PROTEIN"/>
    <property type="match status" value="1"/>
</dbReference>
<sequence>MFALYSAVRRRIKLSLRRPPPASPATILRRGCHSHSNCGPREFAVSHESLLLRLQSGPVLAEVRKSHAALLVHGYRRSTVLAAQLVRAYARLGDVGLGHALRVFDGMPIRNSFAWNAVIKGLVDVGRFSEALERYWDMVSDGTVAADRFTYPPVLKACAALGAVEEGRRVRENIETEIAHGNVVPNVFVQCALVDMFAKCGSLGEARSVFESMAVRDLAAWTAMIGGTVHGGDWFEVMDLFNRMRSEGFCPDSVIFATVVPACGRVKELRTGMALQGCAVKCGVGNDICVCNALVDMYCKCASLDMAASLFWSIDYKDVVSWSTIIAGHSLNGMYRSSVNLFTEMLSSGVKPNSTTLATILPSLSELKLFRHGKEINCFSVRNGLSDSEFLVSALIDFYSKQGLIGEAEILFEFTPQKDLVIWNSMVGGYAVNEDSDSALHALRSMQKVGLRPDHVTVVSVLPLCNQHSRLLQGKELHAYAIRHSISSVCSVSNALIDMYCKCGCLEIASKIFLMMTERNTVTYNTLISSLGKHGHDDQAFALFDLMKREGIFPDKVTFVALLSCCSHAGLIDKGLHFYNSMLQDYKISPDKEHYSCIVDLYSRSGKLDDAWSFIANLQEVPEIDVLGCLLSACREHNRMDIAELAAERIFEQNPSDPGYHILLSNIYASAGMWSNVTRIRTMIEERSLKKRTGNSLI</sequence>
<dbReference type="EMBL" id="OZ075116">
    <property type="protein sequence ID" value="CAL5071577.1"/>
    <property type="molecule type" value="Genomic_DNA"/>
</dbReference>
<dbReference type="Proteomes" id="UP001497457">
    <property type="component" value="Chromosome 6rd"/>
</dbReference>
<evidence type="ECO:0000256" key="1">
    <source>
        <dbReference type="ARBA" id="ARBA00022737"/>
    </source>
</evidence>
<feature type="repeat" description="PPR" evidence="3">
    <location>
        <begin position="318"/>
        <end position="352"/>
    </location>
</feature>
<dbReference type="Gene3D" id="1.25.40.10">
    <property type="entry name" value="Tetratricopeptide repeat domain"/>
    <property type="match status" value="5"/>
</dbReference>
<feature type="repeat" description="PPR" evidence="3">
    <location>
        <begin position="419"/>
        <end position="453"/>
    </location>
</feature>
<evidence type="ECO:0000313" key="5">
    <source>
        <dbReference type="EMBL" id="CAL5071577.1"/>
    </source>
</evidence>
<feature type="repeat" description="PPR" evidence="3">
    <location>
        <begin position="555"/>
        <end position="590"/>
    </location>
</feature>
<protein>
    <recommendedName>
        <fullName evidence="8">Pentatricopeptide repeat-containing protein</fullName>
    </recommendedName>
</protein>
<dbReference type="Pfam" id="PF01535">
    <property type="entry name" value="PPR"/>
    <property type="match status" value="7"/>
</dbReference>
<evidence type="ECO:0000313" key="4">
    <source>
        <dbReference type="EMBL" id="CAL5061502.1"/>
    </source>
</evidence>
<keyword evidence="2" id="KW-0809">Transit peptide</keyword>
<dbReference type="FunFam" id="1.25.40.10:FF:001785">
    <property type="entry name" value="Putative pentatricopeptide repeat-containing protein At3g01580"/>
    <property type="match status" value="1"/>
</dbReference>
<dbReference type="InterPro" id="IPR011990">
    <property type="entry name" value="TPR-like_helical_dom_sf"/>
</dbReference>
<dbReference type="Proteomes" id="UP001497457">
    <property type="component" value="Unassembled WGS sequence"/>
</dbReference>
<keyword evidence="7" id="KW-1185">Reference proteome</keyword>
<dbReference type="InterPro" id="IPR046848">
    <property type="entry name" value="E_motif"/>
</dbReference>
<feature type="repeat" description="PPR" evidence="3">
    <location>
        <begin position="111"/>
        <end position="145"/>
    </location>
</feature>
<evidence type="ECO:0008006" key="8">
    <source>
        <dbReference type="Google" id="ProtNLM"/>
    </source>
</evidence>
<evidence type="ECO:0000313" key="6">
    <source>
        <dbReference type="EMBL" id="CAM0148181.1"/>
    </source>
</evidence>
<dbReference type="PANTHER" id="PTHR24015">
    <property type="entry name" value="OS07G0578800 PROTEIN-RELATED"/>
    <property type="match status" value="1"/>
</dbReference>
<proteinExistence type="predicted"/>
<dbReference type="AlphaFoldDB" id="A0ABC9H3Z2"/>
<name>A0ABC9H3Z2_9POAL</name>
<dbReference type="InterPro" id="IPR002885">
    <property type="entry name" value="PPR_rpt"/>
</dbReference>
<dbReference type="Proteomes" id="UP001497457">
    <property type="component" value="Chromosome 5rd"/>
</dbReference>
<dbReference type="EMBL" id="CAXIPR030001236">
    <property type="protein sequence ID" value="CAM0148181.1"/>
    <property type="molecule type" value="Genomic_DNA"/>
</dbReference>
<evidence type="ECO:0000313" key="7">
    <source>
        <dbReference type="Proteomes" id="UP001497457"/>
    </source>
</evidence>
<feature type="repeat" description="PPR" evidence="3">
    <location>
        <begin position="520"/>
        <end position="554"/>
    </location>
</feature>
<gene>
    <name evidence="5" type="ORF">URODEC1_LOCUS103472</name>
    <name evidence="6" type="ORF">URODEC1_LOCUS121525</name>
    <name evidence="4" type="ORF">URODEC1_LOCUS97763</name>
</gene>
<dbReference type="Pfam" id="PF20431">
    <property type="entry name" value="E_motif"/>
    <property type="match status" value="1"/>
</dbReference>
<organism evidence="6 7">
    <name type="scientific">Urochloa decumbens</name>
    <dbReference type="NCBI Taxonomy" id="240449"/>
    <lineage>
        <taxon>Eukaryota</taxon>
        <taxon>Viridiplantae</taxon>
        <taxon>Streptophyta</taxon>
        <taxon>Embryophyta</taxon>
        <taxon>Tracheophyta</taxon>
        <taxon>Spermatophyta</taxon>
        <taxon>Magnoliopsida</taxon>
        <taxon>Liliopsida</taxon>
        <taxon>Poales</taxon>
        <taxon>Poaceae</taxon>
        <taxon>PACMAD clade</taxon>
        <taxon>Panicoideae</taxon>
        <taxon>Panicodae</taxon>
        <taxon>Paniceae</taxon>
        <taxon>Melinidinae</taxon>
        <taxon>Urochloa</taxon>
    </lineage>
</organism>
<accession>A0ABC9H3Z2</accession>
<dbReference type="FunFam" id="1.25.40.10:FF:000344">
    <property type="entry name" value="Pentatricopeptide repeat-containing protein"/>
    <property type="match status" value="1"/>
</dbReference>
<dbReference type="NCBIfam" id="TIGR00756">
    <property type="entry name" value="PPR"/>
    <property type="match status" value="6"/>
</dbReference>
<dbReference type="PROSITE" id="PS51375">
    <property type="entry name" value="PPR"/>
    <property type="match status" value="6"/>
</dbReference>
<reference evidence="6 7" key="1">
    <citation type="submission" date="2024-10" db="EMBL/GenBank/DDBJ databases">
        <authorList>
            <person name="Ryan C."/>
        </authorList>
    </citation>
    <scope>NUCLEOTIDE SEQUENCE [LARGE SCALE GENOMIC DNA]</scope>
</reference>
<evidence type="ECO:0000256" key="3">
    <source>
        <dbReference type="PROSITE-ProRule" id="PRU00708"/>
    </source>
</evidence>
<dbReference type="EMBL" id="OZ075115">
    <property type="protein sequence ID" value="CAL5061502.1"/>
    <property type="molecule type" value="Genomic_DNA"/>
</dbReference>
<dbReference type="Pfam" id="PF13041">
    <property type="entry name" value="PPR_2"/>
    <property type="match status" value="2"/>
</dbReference>
<dbReference type="InterPro" id="IPR046960">
    <property type="entry name" value="PPR_At4g14850-like_plant"/>
</dbReference>
<dbReference type="FunFam" id="1.25.40.10:FF:000351">
    <property type="entry name" value="Pentatricopeptide repeat-containing protein"/>
    <property type="match status" value="1"/>
</dbReference>
<keyword evidence="1" id="KW-0677">Repeat</keyword>